<dbReference type="EMBL" id="MRDB01000015">
    <property type="protein sequence ID" value="RKL41679.1"/>
    <property type="molecule type" value="Genomic_DNA"/>
</dbReference>
<gene>
    <name evidence="3" type="ORF">BFJ72_g5571</name>
</gene>
<dbReference type="AlphaFoldDB" id="A0A420TJM5"/>
<name>A0A420TJM5_GIBIN</name>
<evidence type="ECO:0000313" key="3">
    <source>
        <dbReference type="EMBL" id="RKL41679.1"/>
    </source>
</evidence>
<protein>
    <recommendedName>
        <fullName evidence="2">Clr5 domain-containing protein</fullName>
    </recommendedName>
</protein>
<evidence type="ECO:0000259" key="2">
    <source>
        <dbReference type="Pfam" id="PF14420"/>
    </source>
</evidence>
<dbReference type="InterPro" id="IPR025676">
    <property type="entry name" value="Clr5_dom"/>
</dbReference>
<reference evidence="3 4" key="1">
    <citation type="journal article" date="2018" name="Sci. Rep.">
        <title>Characterisation of pathogen-specific regions and novel effector candidates in Fusarium oxysporum f. sp. cepae.</title>
        <authorList>
            <person name="Armitage A.D."/>
            <person name="Taylor A."/>
            <person name="Sobczyk M.K."/>
            <person name="Baxter L."/>
            <person name="Greenfield B.P."/>
            <person name="Bates H.J."/>
            <person name="Wilson F."/>
            <person name="Jackson A.C."/>
            <person name="Ott S."/>
            <person name="Harrison R.J."/>
            <person name="Clarkson J.P."/>
        </authorList>
    </citation>
    <scope>NUCLEOTIDE SEQUENCE [LARGE SCALE GENOMIC DNA]</scope>
    <source>
        <strain evidence="3 4">Fp_A8</strain>
    </source>
</reference>
<proteinExistence type="predicted"/>
<feature type="domain" description="Clr5" evidence="2">
    <location>
        <begin position="23"/>
        <end position="113"/>
    </location>
</feature>
<comment type="caution">
    <text evidence="3">The sequence shown here is derived from an EMBL/GenBank/DDBJ whole genome shotgun (WGS) entry which is preliminary data.</text>
</comment>
<dbReference type="Pfam" id="PF14420">
    <property type="entry name" value="Clr5"/>
    <property type="match status" value="1"/>
</dbReference>
<evidence type="ECO:0000313" key="4">
    <source>
        <dbReference type="Proteomes" id="UP000283569"/>
    </source>
</evidence>
<dbReference type="Proteomes" id="UP000283569">
    <property type="component" value="Unassembled WGS sequence"/>
</dbReference>
<feature type="region of interest" description="Disordered" evidence="1">
    <location>
        <begin position="194"/>
        <end position="225"/>
    </location>
</feature>
<organism evidence="3 4">
    <name type="scientific">Gibberella intermedia</name>
    <name type="common">Bulb rot disease fungus</name>
    <name type="synonym">Fusarium proliferatum</name>
    <dbReference type="NCBI Taxonomy" id="948311"/>
    <lineage>
        <taxon>Eukaryota</taxon>
        <taxon>Fungi</taxon>
        <taxon>Dikarya</taxon>
        <taxon>Ascomycota</taxon>
        <taxon>Pezizomycotina</taxon>
        <taxon>Sordariomycetes</taxon>
        <taxon>Hypocreomycetidae</taxon>
        <taxon>Hypocreales</taxon>
        <taxon>Nectriaceae</taxon>
        <taxon>Fusarium</taxon>
        <taxon>Fusarium fujikuroi species complex</taxon>
    </lineage>
</organism>
<evidence type="ECO:0000256" key="1">
    <source>
        <dbReference type="SAM" id="MobiDB-lite"/>
    </source>
</evidence>
<sequence>MDPVFMELLPQSDDDKFLSLPYEERWSNLKRVIVHLYTRKRAGDGRTATLDQVVEFMRTYYSFHAAYVILHTSQSIHLPLLRPVEVPPVFQLTAFDGSHTEYRRRFKDWGVTKRMTTKAKDATTSALVKRKQPGASVSDVVTQHDGKNTPFEYKKLKRYLISRKACLDIAPGLLSSWNLPYTALISSFPQDPEARSPFGPIGPTPDTLQIQSPGPLTPGRAASGPSPRMQLIYEKHKEHCTSLFLQGRLEQLLVSLPREDRSTMTNYFHDYYIHSFVLAKNWGQEIPYPNSTQTVGLTSQTRNANSPWTPSAFLNLSSGPSSPEVSNTTSIACPPTQLCKWSIHISSESYYGAVDHVEATALEDSQPPADHEPCSFMDSLHQSMISNNFTTTPKADLPLAHDLITRSLEEHPAALQLDAWKLAIMAGNTELLNKLWDDNGNVLLTEIKAICPLHLAAAFLNGGKHCCAVFTELCDILPPAFAFYHNIDDHGHTILDALVVNILRSHTSIQPGDVSHGFHSPNRFPGEENDICGRWDAETPAVRELFEQGYARIPTRWKHPFCHTAVQAVCHSIIAVFASPDSPNINTESGLFARRCTACGLELKLRPLHTLVVTAFYLAQSGMPGETLFGALAVMVCLISLGADVLIKANVSVEEIMKSSDAGQCRHTLLSPLDLMKAVPGNVIEGWTESCRIGWGCLIEVLALAALQQSQVQNGRSERSISLLGDQWEDTPTPSLTVSTGCDFLWGRFQTDIHCEWLKLPCNGARIGLLWASIQTEFLTYRRVSDKDSWISKNFSMEAINTWLEKDGIELSMPLIQNQMFKVHTRCGWFDGAADFLYPIAEEVCSEHFMNMDIYNKTSYINRPQLFRSFHSVVQVEDRKV</sequence>
<accession>A0A420TJM5</accession>